<proteinExistence type="predicted"/>
<feature type="compositionally biased region" description="Basic and acidic residues" evidence="1">
    <location>
        <begin position="23"/>
        <end position="40"/>
    </location>
</feature>
<evidence type="ECO:0000313" key="4">
    <source>
        <dbReference type="Proteomes" id="UP000518300"/>
    </source>
</evidence>
<gene>
    <name evidence="3" type="ORF">HG543_15245</name>
</gene>
<evidence type="ECO:0000256" key="2">
    <source>
        <dbReference type="SAM" id="SignalP"/>
    </source>
</evidence>
<dbReference type="AlphaFoldDB" id="A0A848LG87"/>
<evidence type="ECO:0000313" key="3">
    <source>
        <dbReference type="EMBL" id="NMO16195.1"/>
    </source>
</evidence>
<comment type="caution">
    <text evidence="3">The sequence shown here is derived from an EMBL/GenBank/DDBJ whole genome shotgun (WGS) entry which is preliminary data.</text>
</comment>
<keyword evidence="4" id="KW-1185">Reference proteome</keyword>
<organism evidence="3 4">
    <name type="scientific">Pyxidicoccus fallax</name>
    <dbReference type="NCBI Taxonomy" id="394095"/>
    <lineage>
        <taxon>Bacteria</taxon>
        <taxon>Pseudomonadati</taxon>
        <taxon>Myxococcota</taxon>
        <taxon>Myxococcia</taxon>
        <taxon>Myxococcales</taxon>
        <taxon>Cystobacterineae</taxon>
        <taxon>Myxococcaceae</taxon>
        <taxon>Pyxidicoccus</taxon>
    </lineage>
</organism>
<feature type="signal peptide" evidence="2">
    <location>
        <begin position="1"/>
        <end position="19"/>
    </location>
</feature>
<name>A0A848LG87_9BACT</name>
<feature type="region of interest" description="Disordered" evidence="1">
    <location>
        <begin position="16"/>
        <end position="40"/>
    </location>
</feature>
<dbReference type="Proteomes" id="UP000518300">
    <property type="component" value="Unassembled WGS sequence"/>
</dbReference>
<accession>A0A848LG87</accession>
<feature type="chain" id="PRO_5032784508" description="Outer membrane protein beta-barrel domain-containing protein" evidence="2">
    <location>
        <begin position="20"/>
        <end position="205"/>
    </location>
</feature>
<keyword evidence="2" id="KW-0732">Signal</keyword>
<sequence length="205" mass="21928">MMVALLLLGTAASAGTVPAASEPRPEPRPEQRTLLDGEREYGGYGGPSATYSRMLGKNVLLVGGRGAWLIDRRFAVGAAVNGLIPTRAAFPVGTNERYDLRLGYGGLWLEYVFTPHRVLHSTVGVLLGGGWLNRRSGRFAGEETLGVDALFVTEPSVMTEVNVTGFFRIGAGVSYRYMGGVDLEGLESSDLSAFAGTLYLKFGSF</sequence>
<evidence type="ECO:0008006" key="5">
    <source>
        <dbReference type="Google" id="ProtNLM"/>
    </source>
</evidence>
<dbReference type="EMBL" id="JABBJJ010000059">
    <property type="protein sequence ID" value="NMO16195.1"/>
    <property type="molecule type" value="Genomic_DNA"/>
</dbReference>
<dbReference type="RefSeq" id="WP_169345488.1">
    <property type="nucleotide sequence ID" value="NZ_JABBJJ010000059.1"/>
</dbReference>
<reference evidence="3 4" key="1">
    <citation type="submission" date="2020-04" db="EMBL/GenBank/DDBJ databases">
        <title>Draft genome of Pyxidicoccus fallax type strain.</title>
        <authorList>
            <person name="Whitworth D.E."/>
        </authorList>
    </citation>
    <scope>NUCLEOTIDE SEQUENCE [LARGE SCALE GENOMIC DNA]</scope>
    <source>
        <strain evidence="3 4">DSM 14698</strain>
    </source>
</reference>
<evidence type="ECO:0000256" key="1">
    <source>
        <dbReference type="SAM" id="MobiDB-lite"/>
    </source>
</evidence>
<protein>
    <recommendedName>
        <fullName evidence="5">Outer membrane protein beta-barrel domain-containing protein</fullName>
    </recommendedName>
</protein>